<dbReference type="PANTHER" id="PTHR10900">
    <property type="entry name" value="PERIOSTIN-RELATED"/>
    <property type="match status" value="1"/>
</dbReference>
<proteinExistence type="predicted"/>
<comment type="caution">
    <text evidence="3">The sequence shown here is derived from an EMBL/GenBank/DDBJ whole genome shotgun (WGS) entry which is preliminary data.</text>
</comment>
<dbReference type="InterPro" id="IPR036378">
    <property type="entry name" value="FAS1_dom_sf"/>
</dbReference>
<dbReference type="OrthoDB" id="9800666at2"/>
<dbReference type="InterPro" id="IPR000782">
    <property type="entry name" value="FAS1_domain"/>
</dbReference>
<dbReference type="SMART" id="SM00554">
    <property type="entry name" value="FAS1"/>
    <property type="match status" value="1"/>
</dbReference>
<accession>A0A074MN83</accession>
<keyword evidence="1" id="KW-0732">Signal</keyword>
<dbReference type="FunFam" id="2.30.180.10:FF:000032">
    <property type="entry name" value="Fasciclin domain-containing protein, putative"/>
    <property type="match status" value="1"/>
</dbReference>
<dbReference type="RefSeq" id="WP_034903276.1">
    <property type="nucleotide sequence ID" value="NZ_CP017057.1"/>
</dbReference>
<dbReference type="AlphaFoldDB" id="A0A074MN83"/>
<dbReference type="KEGG" id="elq:Ga0102493_11322"/>
<evidence type="ECO:0000313" key="3">
    <source>
        <dbReference type="EMBL" id="KEO93298.1"/>
    </source>
</evidence>
<gene>
    <name evidence="3" type="ORF">EH32_11295</name>
</gene>
<sequence length="187" mass="18903">MRHIPSTIKAAAFAAVASATGLAAVTAVPAAADHHMEKEAGTIVDIAKSTGMHDTLVQAVVAAELAETLSGPGPITVFAPVDDAFAALPDGTVETLLKPENKGALQAVLTYHAVAGKVTSADLMNLIRQSGGSATIETVQGGTLTAMPMGDNIVITDARGRQTKVVKANVEASNGVVHVTDGVFLPG</sequence>
<evidence type="ECO:0000259" key="2">
    <source>
        <dbReference type="PROSITE" id="PS50213"/>
    </source>
</evidence>
<evidence type="ECO:0000256" key="1">
    <source>
        <dbReference type="SAM" id="SignalP"/>
    </source>
</evidence>
<dbReference type="Gene3D" id="2.30.180.10">
    <property type="entry name" value="FAS1 domain"/>
    <property type="match status" value="1"/>
</dbReference>
<dbReference type="PANTHER" id="PTHR10900:SF77">
    <property type="entry name" value="FI19380P1"/>
    <property type="match status" value="1"/>
</dbReference>
<dbReference type="Pfam" id="PF02469">
    <property type="entry name" value="Fasciclin"/>
    <property type="match status" value="1"/>
</dbReference>
<dbReference type="PATRIC" id="fig|39960.10.peg.2577"/>
<dbReference type="PROSITE" id="PS50213">
    <property type="entry name" value="FAS1"/>
    <property type="match status" value="1"/>
</dbReference>
<dbReference type="EMBL" id="JMIX01000006">
    <property type="protein sequence ID" value="KEO93298.1"/>
    <property type="molecule type" value="Genomic_DNA"/>
</dbReference>
<reference evidence="3 4" key="1">
    <citation type="submission" date="2014-04" db="EMBL/GenBank/DDBJ databases">
        <title>A comprehensive comparison of genomes of Erythrobacter spp. Strains.</title>
        <authorList>
            <person name="Zheng Q."/>
        </authorList>
    </citation>
    <scope>NUCLEOTIDE SEQUENCE [LARGE SCALE GENOMIC DNA]</scope>
    <source>
        <strain evidence="3 4">DSM 8509</strain>
    </source>
</reference>
<organism evidence="3 4">
    <name type="scientific">Erythrobacter litoralis</name>
    <dbReference type="NCBI Taxonomy" id="39960"/>
    <lineage>
        <taxon>Bacteria</taxon>
        <taxon>Pseudomonadati</taxon>
        <taxon>Pseudomonadota</taxon>
        <taxon>Alphaproteobacteria</taxon>
        <taxon>Sphingomonadales</taxon>
        <taxon>Erythrobacteraceae</taxon>
        <taxon>Erythrobacter/Porphyrobacter group</taxon>
        <taxon>Erythrobacter</taxon>
    </lineage>
</organism>
<feature type="domain" description="FAS1" evidence="2">
    <location>
        <begin position="40"/>
        <end position="184"/>
    </location>
</feature>
<dbReference type="GO" id="GO:0005615">
    <property type="term" value="C:extracellular space"/>
    <property type="evidence" value="ECO:0007669"/>
    <property type="project" value="TreeGrafter"/>
</dbReference>
<feature type="chain" id="PRO_5001697318" evidence="1">
    <location>
        <begin position="24"/>
        <end position="187"/>
    </location>
</feature>
<dbReference type="InterPro" id="IPR050904">
    <property type="entry name" value="Adhesion/Biosynth-related"/>
</dbReference>
<name>A0A074MN83_9SPHN</name>
<evidence type="ECO:0000313" key="4">
    <source>
        <dbReference type="Proteomes" id="UP000027866"/>
    </source>
</evidence>
<feature type="signal peptide" evidence="1">
    <location>
        <begin position="1"/>
        <end position="23"/>
    </location>
</feature>
<keyword evidence="4" id="KW-1185">Reference proteome</keyword>
<dbReference type="SUPFAM" id="SSF82153">
    <property type="entry name" value="FAS1 domain"/>
    <property type="match status" value="1"/>
</dbReference>
<protein>
    <submittedName>
        <fullName evidence="3">Beta-Ig-H3/fasciclin</fullName>
    </submittedName>
</protein>
<dbReference type="Proteomes" id="UP000027866">
    <property type="component" value="Unassembled WGS sequence"/>
</dbReference>